<evidence type="ECO:0000256" key="10">
    <source>
        <dbReference type="SAM" id="MobiDB-lite"/>
    </source>
</evidence>
<gene>
    <name evidence="14" type="ORF">DV515_00000426</name>
</gene>
<dbReference type="SMART" id="SM01279">
    <property type="entry name" value="Matrilin_ccoil"/>
    <property type="match status" value="1"/>
</dbReference>
<dbReference type="GO" id="GO:0009986">
    <property type="term" value="C:cell surface"/>
    <property type="evidence" value="ECO:0007669"/>
    <property type="project" value="TreeGrafter"/>
</dbReference>
<keyword evidence="7" id="KW-1015">Disulfide bond</keyword>
<dbReference type="OrthoDB" id="6022609at2759"/>
<evidence type="ECO:0000256" key="6">
    <source>
        <dbReference type="ARBA" id="ARBA00023054"/>
    </source>
</evidence>
<dbReference type="Gene3D" id="3.40.50.410">
    <property type="entry name" value="von Willebrand factor, type A domain"/>
    <property type="match status" value="2"/>
</dbReference>
<reference evidence="14 15" key="1">
    <citation type="journal article" date="2018" name="Proc. R. Soc. B">
        <title>A non-coding region near Follistatin controls head colour polymorphism in the Gouldian finch.</title>
        <authorList>
            <person name="Toomey M.B."/>
            <person name="Marques C.I."/>
            <person name="Andrade P."/>
            <person name="Araujo P.M."/>
            <person name="Sabatino S."/>
            <person name="Gazda M.A."/>
            <person name="Afonso S."/>
            <person name="Lopes R.J."/>
            <person name="Corbo J.C."/>
            <person name="Carneiro M."/>
        </authorList>
    </citation>
    <scope>NUCLEOTIDE SEQUENCE [LARGE SCALE GENOMIC DNA]</scope>
    <source>
        <strain evidence="14">Red01</strain>
        <tissue evidence="14">Muscle</tissue>
    </source>
</reference>
<evidence type="ECO:0000256" key="3">
    <source>
        <dbReference type="ARBA" id="ARBA00022536"/>
    </source>
</evidence>
<keyword evidence="2" id="KW-0964">Secreted</keyword>
<keyword evidence="5" id="KW-0677">Repeat</keyword>
<dbReference type="PANTHER" id="PTHR24046:SF7">
    <property type="entry name" value="CUB DOMAIN-CONTAINING PROTEIN"/>
    <property type="match status" value="1"/>
</dbReference>
<evidence type="ECO:0000313" key="14">
    <source>
        <dbReference type="EMBL" id="RLW13486.1"/>
    </source>
</evidence>
<dbReference type="GO" id="GO:0005509">
    <property type="term" value="F:calcium ion binding"/>
    <property type="evidence" value="ECO:0007669"/>
    <property type="project" value="InterPro"/>
</dbReference>
<name>A0A3L8T2U4_CHLGU</name>
<accession>A0A3L8T2U4</accession>
<feature type="chain" id="PRO_5018121085" description="Matrilin-2" evidence="11">
    <location>
        <begin position="23"/>
        <end position="1235"/>
    </location>
</feature>
<sequence>MVLINVAKIIMASLMTMCSTTCKENNLLPGLPDHESRFDSCQETKRFLSEQQKLETILTPYFGFIPEKHQYRNLENSCNNKHLDLVFIIDSSRSVSHYDFEKVKEFILTILQFLDISPDATHVGLIQYGSTVKQEFSLKTFRQKQDIERAVKRMMHLGTGTMTGLALQYAVNIAFSETEGARPLRQNVPRIIMIVTDGRPQDPVAEIAAKARNSGILIFAIGVGRVDMNTLKSIGSEPHEEHVFLVANFSQIETLTSAFQTKLCAQDLCAVEKHACEQICVNTPGSYVCQCYEGYELDANGKSCVVVDYCALDNHGCQHECVNTKDSYYCRCHPGFILNPDKRTCGKPDYCSLQDHGCEQECVNTDNSYFCQCQEGFRLNPDKKTCKRVDYCAESNHGCEQLCLNTGDSYVCQCSEGFVINEDLKTCSRVDHCALSDHGCEHLCVNGDRSYTCQCFEGYRLRNDGKTCKRKNVCKSVNHGCEHVCVNADNSYICKCREGFVLREDGKTCRRQDICKSVSHGCEHICVNEDDSYVCKCHEGFLLREDGKTCRNKDICSSVHHGCEHVCVNTDESYICQCYEGFALREDGRTCRNKDVCNSVDHGCEHICVNTDSSYLCQCYEGFVLRDDKKTCKNKDICKSVSHGCEHLCVNHDDSYTCQCHDGFVLRQDGKTCRSKDICKSVNHGCEHVCASAGDSFVCKCQEGFLLREDGKTCRNKDLCKSVNHGCEHVCVNSGDSYTCKCHDGFLLREDGKTCRNKDICNSVDHGCEQVCVNTEDSYICQCHEKFILKEDGRTCRSIDVCNSVDHGCEHICVNTGDSYVCKCHEDFILREDGKTCKNKDLCKSIDHGCEHVCISNNNSYSCQCHEGFVLRQDGRTCRSKDVCKSVDHGCEYACVNNGDSYICKCQEGYVLKEDQKTCRRCTEGPIDLVFVIDGSKSLGEDNFEIVKQFVSGILDTLEISPKAARVGLLQYSTEVHTEFTLRQFSSAKDMKKAVSQMKYMGRGSMTGLALRQMSERSFTETEGARPFSANVPRISIVFTDGRAQDEVSEWATRAKQRGIIIYAIGIGKAIEEELLEIASEPSYKHLFYAEDFTALEDISEELRAQICEALKESPHQQDASSGRLHKTGPQPPGPESTTIAITDVIDCPHLAVHHKYLFEDSYIHSPTAKASKDNDQCKCENLVTFQNYATSEVRKLTQRYILSEFVWEALLQLWTGTDPAEQTFLLESQSPIVL</sequence>
<dbReference type="GO" id="GO:0005615">
    <property type="term" value="C:extracellular space"/>
    <property type="evidence" value="ECO:0007669"/>
    <property type="project" value="TreeGrafter"/>
</dbReference>
<feature type="domain" description="EGF-like" evidence="12">
    <location>
        <begin position="306"/>
        <end position="346"/>
    </location>
</feature>
<evidence type="ECO:0000259" key="13">
    <source>
        <dbReference type="PROSITE" id="PS50234"/>
    </source>
</evidence>
<dbReference type="PROSITE" id="PS00010">
    <property type="entry name" value="ASX_HYDROXYL"/>
    <property type="match status" value="3"/>
</dbReference>
<dbReference type="PANTHER" id="PTHR24046">
    <property type="entry name" value="SIGNAL PEPTIDE, CUB AND EGF-LIKE DOMAIN-CONTAINING"/>
    <property type="match status" value="1"/>
</dbReference>
<feature type="domain" description="VWFA" evidence="13">
    <location>
        <begin position="84"/>
        <end position="259"/>
    </location>
</feature>
<dbReference type="Gene3D" id="1.20.5.30">
    <property type="match status" value="1"/>
</dbReference>
<feature type="signal peptide" evidence="11">
    <location>
        <begin position="1"/>
        <end position="22"/>
    </location>
</feature>
<dbReference type="PROSITE" id="PS01186">
    <property type="entry name" value="EGF_2"/>
    <property type="match status" value="11"/>
</dbReference>
<dbReference type="InterPro" id="IPR001881">
    <property type="entry name" value="EGF-like_Ca-bd_dom"/>
</dbReference>
<evidence type="ECO:0000256" key="1">
    <source>
        <dbReference type="ARBA" id="ARBA00004613"/>
    </source>
</evidence>
<evidence type="ECO:0000259" key="12">
    <source>
        <dbReference type="PROSITE" id="PS50026"/>
    </source>
</evidence>
<proteinExistence type="predicted"/>
<dbReference type="Gene3D" id="2.10.25.10">
    <property type="entry name" value="Laminin"/>
    <property type="match status" value="16"/>
</dbReference>
<feature type="region of interest" description="Disordered" evidence="10">
    <location>
        <begin position="1114"/>
        <end position="1138"/>
    </location>
</feature>
<dbReference type="GO" id="GO:0007165">
    <property type="term" value="P:signal transduction"/>
    <property type="evidence" value="ECO:0007669"/>
    <property type="project" value="TreeGrafter"/>
</dbReference>
<keyword evidence="3 9" id="KW-0245">EGF-like domain</keyword>
<evidence type="ECO:0000256" key="2">
    <source>
        <dbReference type="ARBA" id="ARBA00022525"/>
    </source>
</evidence>
<dbReference type="EMBL" id="QUSF01000001">
    <property type="protein sequence ID" value="RLW13486.1"/>
    <property type="molecule type" value="Genomic_DNA"/>
</dbReference>
<dbReference type="InterPro" id="IPR000152">
    <property type="entry name" value="EGF-type_Asp/Asn_hydroxyl_site"/>
</dbReference>
<evidence type="ECO:0000256" key="11">
    <source>
        <dbReference type="SAM" id="SignalP"/>
    </source>
</evidence>
<dbReference type="FunFam" id="2.10.25.10:FF:000041">
    <property type="entry name" value="matrilin-2 isoform X1"/>
    <property type="match status" value="11"/>
</dbReference>
<keyword evidence="15" id="KW-1185">Reference proteome</keyword>
<dbReference type="InterPro" id="IPR036465">
    <property type="entry name" value="vWFA_dom_sf"/>
</dbReference>
<evidence type="ECO:0000256" key="7">
    <source>
        <dbReference type="ARBA" id="ARBA00023157"/>
    </source>
</evidence>
<dbReference type="InterPro" id="IPR002035">
    <property type="entry name" value="VWF_A"/>
</dbReference>
<dbReference type="InterPro" id="IPR036337">
    <property type="entry name" value="Matrilin_CC_sf"/>
</dbReference>
<evidence type="ECO:0000256" key="4">
    <source>
        <dbReference type="ARBA" id="ARBA00022729"/>
    </source>
</evidence>
<dbReference type="CDD" id="cd00054">
    <property type="entry name" value="EGF_CA"/>
    <property type="match status" value="1"/>
</dbReference>
<dbReference type="Pfam" id="PF07645">
    <property type="entry name" value="EGF_CA"/>
    <property type="match status" value="2"/>
</dbReference>
<keyword evidence="6" id="KW-0175">Coiled coil</keyword>
<dbReference type="PROSITE" id="PS50234">
    <property type="entry name" value="VWFA"/>
    <property type="match status" value="2"/>
</dbReference>
<keyword evidence="4 11" id="KW-0732">Signal</keyword>
<dbReference type="FunFam" id="3.40.50.410:FF:000004">
    <property type="entry name" value="collagen alpha-6(VI) chain"/>
    <property type="match status" value="2"/>
</dbReference>
<dbReference type="SMART" id="SM00327">
    <property type="entry name" value="VWA"/>
    <property type="match status" value="2"/>
</dbReference>
<feature type="domain" description="VWFA" evidence="13">
    <location>
        <begin position="928"/>
        <end position="1103"/>
    </location>
</feature>
<dbReference type="InterPro" id="IPR049883">
    <property type="entry name" value="NOTCH1_EGF-like"/>
</dbReference>
<evidence type="ECO:0008006" key="16">
    <source>
        <dbReference type="Google" id="ProtNLM"/>
    </source>
</evidence>
<dbReference type="SUPFAM" id="SSF57184">
    <property type="entry name" value="Growth factor receptor domain"/>
    <property type="match status" value="4"/>
</dbReference>
<comment type="caution">
    <text evidence="9">Lacks conserved residue(s) required for the propagation of feature annotation.</text>
</comment>
<dbReference type="SMART" id="SM00179">
    <property type="entry name" value="EGF_CA"/>
    <property type="match status" value="16"/>
</dbReference>
<dbReference type="PRINTS" id="PR00453">
    <property type="entry name" value="VWFADOMAIN"/>
</dbReference>
<comment type="caution">
    <text evidence="14">The sequence shown here is derived from an EMBL/GenBank/DDBJ whole genome shotgun (WGS) entry which is preliminary data.</text>
</comment>
<dbReference type="Pfam" id="PF14670">
    <property type="entry name" value="FXa_inhibition"/>
    <property type="match status" value="14"/>
</dbReference>
<dbReference type="SUPFAM" id="SSF53300">
    <property type="entry name" value="vWA-like"/>
    <property type="match status" value="2"/>
</dbReference>
<dbReference type="InterPro" id="IPR000742">
    <property type="entry name" value="EGF"/>
</dbReference>
<dbReference type="STRING" id="44316.ENSEGOP00005000545"/>
<dbReference type="SMART" id="SM00181">
    <property type="entry name" value="EGF"/>
    <property type="match status" value="16"/>
</dbReference>
<dbReference type="InterPro" id="IPR052071">
    <property type="entry name" value="SCUB_EGF-like_domain"/>
</dbReference>
<evidence type="ECO:0000256" key="5">
    <source>
        <dbReference type="ARBA" id="ARBA00022737"/>
    </source>
</evidence>
<evidence type="ECO:0000313" key="15">
    <source>
        <dbReference type="Proteomes" id="UP000276834"/>
    </source>
</evidence>
<evidence type="ECO:0000256" key="9">
    <source>
        <dbReference type="PROSITE-ProRule" id="PRU00076"/>
    </source>
</evidence>
<dbReference type="CDD" id="cd01475">
    <property type="entry name" value="vWA_Matrilin"/>
    <property type="match status" value="1"/>
</dbReference>
<organism evidence="14 15">
    <name type="scientific">Chloebia gouldiae</name>
    <name type="common">Gouldian finch</name>
    <name type="synonym">Erythrura gouldiae</name>
    <dbReference type="NCBI Taxonomy" id="44316"/>
    <lineage>
        <taxon>Eukaryota</taxon>
        <taxon>Metazoa</taxon>
        <taxon>Chordata</taxon>
        <taxon>Craniata</taxon>
        <taxon>Vertebrata</taxon>
        <taxon>Euteleostomi</taxon>
        <taxon>Archelosauria</taxon>
        <taxon>Archosauria</taxon>
        <taxon>Dinosauria</taxon>
        <taxon>Saurischia</taxon>
        <taxon>Theropoda</taxon>
        <taxon>Coelurosauria</taxon>
        <taxon>Aves</taxon>
        <taxon>Neognathae</taxon>
        <taxon>Neoaves</taxon>
        <taxon>Telluraves</taxon>
        <taxon>Australaves</taxon>
        <taxon>Passeriformes</taxon>
        <taxon>Passeroidea</taxon>
        <taxon>Passeridae</taxon>
        <taxon>Chloebia</taxon>
    </lineage>
</organism>
<protein>
    <recommendedName>
        <fullName evidence="16">Matrilin-2</fullName>
    </recommendedName>
</protein>
<dbReference type="Proteomes" id="UP000276834">
    <property type="component" value="Unassembled WGS sequence"/>
</dbReference>
<dbReference type="Pfam" id="PF00092">
    <property type="entry name" value="VWA"/>
    <property type="match status" value="2"/>
</dbReference>
<dbReference type="Pfam" id="PF10393">
    <property type="entry name" value="Matrilin_ccoil"/>
    <property type="match status" value="1"/>
</dbReference>
<evidence type="ECO:0000256" key="8">
    <source>
        <dbReference type="ARBA" id="ARBA00023180"/>
    </source>
</evidence>
<dbReference type="InterPro" id="IPR019466">
    <property type="entry name" value="Matrilin_CC_trimer"/>
</dbReference>
<comment type="subcellular location">
    <subcellularLocation>
        <location evidence="1">Secreted</location>
    </subcellularLocation>
</comment>
<dbReference type="InterPro" id="IPR009030">
    <property type="entry name" value="Growth_fac_rcpt_cys_sf"/>
</dbReference>
<dbReference type="SUPFAM" id="SSF57196">
    <property type="entry name" value="EGF/Laminin"/>
    <property type="match status" value="3"/>
</dbReference>
<dbReference type="AlphaFoldDB" id="A0A3L8T2U4"/>
<keyword evidence="8" id="KW-0325">Glycoprotein</keyword>
<dbReference type="PROSITE" id="PS50026">
    <property type="entry name" value="EGF_3"/>
    <property type="match status" value="1"/>
</dbReference>